<dbReference type="GO" id="GO:0005524">
    <property type="term" value="F:ATP binding"/>
    <property type="evidence" value="ECO:0007669"/>
    <property type="project" value="UniProtKB-KW"/>
</dbReference>
<evidence type="ECO:0000313" key="6">
    <source>
        <dbReference type="Proteomes" id="UP000612808"/>
    </source>
</evidence>
<dbReference type="InterPro" id="IPR014729">
    <property type="entry name" value="Rossmann-like_a/b/a_fold"/>
</dbReference>
<reference evidence="5" key="1">
    <citation type="submission" date="2021-01" db="EMBL/GenBank/DDBJ databases">
        <title>Whole genome shotgun sequence of Actinocatenispora rupis NBRC 107355.</title>
        <authorList>
            <person name="Komaki H."/>
            <person name="Tamura T."/>
        </authorList>
    </citation>
    <scope>NUCLEOTIDE SEQUENCE</scope>
    <source>
        <strain evidence="5">NBRC 107355</strain>
    </source>
</reference>
<accession>A0A8J3JID2</accession>
<dbReference type="PRINTS" id="PR01438">
    <property type="entry name" value="UNVRSLSTRESS"/>
</dbReference>
<comment type="similarity">
    <text evidence="1">Belongs to the universal stress protein A family.</text>
</comment>
<feature type="domain" description="UspA" evidence="4">
    <location>
        <begin position="138"/>
        <end position="276"/>
    </location>
</feature>
<feature type="domain" description="UspA" evidence="4">
    <location>
        <begin position="11"/>
        <end position="128"/>
    </location>
</feature>
<evidence type="ECO:0000256" key="3">
    <source>
        <dbReference type="ARBA" id="ARBA00022840"/>
    </source>
</evidence>
<dbReference type="Pfam" id="PF00582">
    <property type="entry name" value="Usp"/>
    <property type="match status" value="2"/>
</dbReference>
<gene>
    <name evidence="5" type="ORF">Aru02nite_64170</name>
</gene>
<dbReference type="RefSeq" id="WP_203663883.1">
    <property type="nucleotide sequence ID" value="NZ_BAAAZM010000023.1"/>
</dbReference>
<dbReference type="AlphaFoldDB" id="A0A8J3JID2"/>
<organism evidence="5 6">
    <name type="scientific">Actinocatenispora rupis</name>
    <dbReference type="NCBI Taxonomy" id="519421"/>
    <lineage>
        <taxon>Bacteria</taxon>
        <taxon>Bacillati</taxon>
        <taxon>Actinomycetota</taxon>
        <taxon>Actinomycetes</taxon>
        <taxon>Micromonosporales</taxon>
        <taxon>Micromonosporaceae</taxon>
        <taxon>Actinocatenispora</taxon>
    </lineage>
</organism>
<comment type="caution">
    <text evidence="5">The sequence shown here is derived from an EMBL/GenBank/DDBJ whole genome shotgun (WGS) entry which is preliminary data.</text>
</comment>
<dbReference type="PANTHER" id="PTHR46268:SF27">
    <property type="entry name" value="UNIVERSAL STRESS PROTEIN RV2623"/>
    <property type="match status" value="1"/>
</dbReference>
<evidence type="ECO:0000256" key="1">
    <source>
        <dbReference type="ARBA" id="ARBA00008791"/>
    </source>
</evidence>
<name>A0A8J3JID2_9ACTN</name>
<evidence type="ECO:0000259" key="4">
    <source>
        <dbReference type="Pfam" id="PF00582"/>
    </source>
</evidence>
<sequence>MEPVLGKAGAPILVGTDGSPTATAAVRWAAREAMVRRRPLRIVHAFDRVEPERDGTAEVSAAVRSAQAVAPGVAMSGTVEFGHPGPVLAGLSQEAIMLVVGTHSGAGPLGSTSLRVAMHAACPVVVVPTAPAAPPSARRILVGTDASVLSDPAVGFAFEEADLRHLPLTAVLTWTAPGRSKPGDMQPLVYNADEVADEERRLLAESLSGWSATYTDVAVTQRVVHAPAGRTLVRMAHDADILIVGARGRGAVEALLLGSVSRHVLHHAAGPVAVVRSGRRFTRAVRIA</sequence>
<dbReference type="EMBL" id="BOMB01000044">
    <property type="protein sequence ID" value="GID15528.1"/>
    <property type="molecule type" value="Genomic_DNA"/>
</dbReference>
<keyword evidence="2" id="KW-0547">Nucleotide-binding</keyword>
<proteinExistence type="inferred from homology"/>
<dbReference type="Gene3D" id="3.40.50.620">
    <property type="entry name" value="HUPs"/>
    <property type="match status" value="2"/>
</dbReference>
<keyword evidence="6" id="KW-1185">Reference proteome</keyword>
<dbReference type="Proteomes" id="UP000612808">
    <property type="component" value="Unassembled WGS sequence"/>
</dbReference>
<dbReference type="InterPro" id="IPR006016">
    <property type="entry name" value="UspA"/>
</dbReference>
<dbReference type="SUPFAM" id="SSF52402">
    <property type="entry name" value="Adenine nucleotide alpha hydrolases-like"/>
    <property type="match status" value="2"/>
</dbReference>
<keyword evidence="3" id="KW-0067">ATP-binding</keyword>
<evidence type="ECO:0000313" key="5">
    <source>
        <dbReference type="EMBL" id="GID15528.1"/>
    </source>
</evidence>
<evidence type="ECO:0000256" key="2">
    <source>
        <dbReference type="ARBA" id="ARBA00022741"/>
    </source>
</evidence>
<dbReference type="InterPro" id="IPR006015">
    <property type="entry name" value="Universal_stress_UspA"/>
</dbReference>
<protein>
    <submittedName>
        <fullName evidence="5">Universal stress protein</fullName>
    </submittedName>
</protein>
<dbReference type="PANTHER" id="PTHR46268">
    <property type="entry name" value="STRESS RESPONSE PROTEIN NHAX"/>
    <property type="match status" value="1"/>
</dbReference>